<evidence type="ECO:0000313" key="4">
    <source>
        <dbReference type="Proteomes" id="UP000053424"/>
    </source>
</evidence>
<name>A0A0C3BUL2_HEBCY</name>
<feature type="region of interest" description="Disordered" evidence="1">
    <location>
        <begin position="1"/>
        <end position="27"/>
    </location>
</feature>
<dbReference type="AlphaFoldDB" id="A0A0C3BUL2"/>
<dbReference type="HOGENOM" id="CLU_513927_0_0_1"/>
<keyword evidence="4" id="KW-1185">Reference proteome</keyword>
<sequence>MDSTPWSSYDYSVLPSPSNSNPEASGAFLETASFEDYPHDLGATQWDSVVDVSSGTSELGADFGSTLYGPSHLANNDGTAAEEPQIQSFRGNEDHQHEDLPDSGSLMVDPSLSYSSLAPSEQGGDYDSDDAEYTDGIPSIVQPAPGSAISEDESAPSAWNLIHTEGLSSDASPEVFVTAVDSAVTYDNSFQSPVGQYHVEQPHATILSTGFDGHQQPTSLGLSAELKASIAYNNFLASSTAQGSFDQGPPSESPSIAGAQFNLNDSQPGFPPMNTVDRHREAHPAINASYTYHTAPSSFHGDGLMQASSSQPPQIEPTFTPGAPFNFNDSQPVYPPTNALDYHPEADSSIDVNYRYDMLPSSFDGDGFTQEPIASGSRHVLNDIQPGQAAGQLQHACAQFQNPAMGVVSDHENYSPTAHGPTVHRQPKSRANRKQPYNRKKKGTQPRRFIYAIPANVVFEMDTAKAHFRQLQEVVCPFPVNGHHCRFLVDSAQGMFDHLETHGVDHRKKKTVNAHLGGQCPLDDCGRAVGGGSAHRHLMEDFYKHMCPMGGCGKEYPRHDQIRAHCENSHSITMLGNWDFAVWKDAVVLR</sequence>
<feature type="region of interest" description="Disordered" evidence="1">
    <location>
        <begin position="408"/>
        <end position="445"/>
    </location>
</feature>
<evidence type="ECO:0000256" key="1">
    <source>
        <dbReference type="SAM" id="MobiDB-lite"/>
    </source>
</evidence>
<feature type="compositionally biased region" description="Acidic residues" evidence="1">
    <location>
        <begin position="124"/>
        <end position="133"/>
    </location>
</feature>
<reference evidence="4" key="2">
    <citation type="submission" date="2015-01" db="EMBL/GenBank/DDBJ databases">
        <title>Evolutionary Origins and Diversification of the Mycorrhizal Mutualists.</title>
        <authorList>
            <consortium name="DOE Joint Genome Institute"/>
            <consortium name="Mycorrhizal Genomics Consortium"/>
            <person name="Kohler A."/>
            <person name="Kuo A."/>
            <person name="Nagy L.G."/>
            <person name="Floudas D."/>
            <person name="Copeland A."/>
            <person name="Barry K.W."/>
            <person name="Cichocki N."/>
            <person name="Veneault-Fourrey C."/>
            <person name="LaButti K."/>
            <person name="Lindquist E.A."/>
            <person name="Lipzen A."/>
            <person name="Lundell T."/>
            <person name="Morin E."/>
            <person name="Murat C."/>
            <person name="Riley R."/>
            <person name="Ohm R."/>
            <person name="Sun H."/>
            <person name="Tunlid A."/>
            <person name="Henrissat B."/>
            <person name="Grigoriev I.V."/>
            <person name="Hibbett D.S."/>
            <person name="Martin F."/>
        </authorList>
    </citation>
    <scope>NUCLEOTIDE SEQUENCE [LARGE SCALE GENOMIC DNA]</scope>
    <source>
        <strain evidence="4">h7</strain>
    </source>
</reference>
<accession>A0A0C3BUL2</accession>
<feature type="domain" description="C2H2-type" evidence="2">
    <location>
        <begin position="547"/>
        <end position="570"/>
    </location>
</feature>
<evidence type="ECO:0000259" key="2">
    <source>
        <dbReference type="PROSITE" id="PS00028"/>
    </source>
</evidence>
<organism evidence="3 4">
    <name type="scientific">Hebeloma cylindrosporum</name>
    <dbReference type="NCBI Taxonomy" id="76867"/>
    <lineage>
        <taxon>Eukaryota</taxon>
        <taxon>Fungi</taxon>
        <taxon>Dikarya</taxon>
        <taxon>Basidiomycota</taxon>
        <taxon>Agaricomycotina</taxon>
        <taxon>Agaricomycetes</taxon>
        <taxon>Agaricomycetidae</taxon>
        <taxon>Agaricales</taxon>
        <taxon>Agaricineae</taxon>
        <taxon>Hymenogastraceae</taxon>
        <taxon>Hebeloma</taxon>
    </lineage>
</organism>
<feature type="region of interest" description="Disordered" evidence="1">
    <location>
        <begin position="241"/>
        <end position="263"/>
    </location>
</feature>
<dbReference type="InterPro" id="IPR013087">
    <property type="entry name" value="Znf_C2H2_type"/>
</dbReference>
<reference evidence="3 4" key="1">
    <citation type="submission" date="2014-04" db="EMBL/GenBank/DDBJ databases">
        <authorList>
            <consortium name="DOE Joint Genome Institute"/>
            <person name="Kuo A."/>
            <person name="Gay G."/>
            <person name="Dore J."/>
            <person name="Kohler A."/>
            <person name="Nagy L.G."/>
            <person name="Floudas D."/>
            <person name="Copeland A."/>
            <person name="Barry K.W."/>
            <person name="Cichocki N."/>
            <person name="Veneault-Fourrey C."/>
            <person name="LaButti K."/>
            <person name="Lindquist E.A."/>
            <person name="Lipzen A."/>
            <person name="Lundell T."/>
            <person name="Morin E."/>
            <person name="Murat C."/>
            <person name="Sun H."/>
            <person name="Tunlid A."/>
            <person name="Henrissat B."/>
            <person name="Grigoriev I.V."/>
            <person name="Hibbett D.S."/>
            <person name="Martin F."/>
            <person name="Nordberg H.P."/>
            <person name="Cantor M.N."/>
            <person name="Hua S.X."/>
        </authorList>
    </citation>
    <scope>NUCLEOTIDE SEQUENCE [LARGE SCALE GENOMIC DNA]</scope>
    <source>
        <strain evidence="4">h7</strain>
    </source>
</reference>
<feature type="compositionally biased region" description="Basic residues" evidence="1">
    <location>
        <begin position="425"/>
        <end position="445"/>
    </location>
</feature>
<protein>
    <recommendedName>
        <fullName evidence="2">C2H2-type domain-containing protein</fullName>
    </recommendedName>
</protein>
<evidence type="ECO:0000313" key="3">
    <source>
        <dbReference type="EMBL" id="KIM35061.1"/>
    </source>
</evidence>
<dbReference type="Proteomes" id="UP000053424">
    <property type="component" value="Unassembled WGS sequence"/>
</dbReference>
<proteinExistence type="predicted"/>
<dbReference type="EMBL" id="KN831833">
    <property type="protein sequence ID" value="KIM35061.1"/>
    <property type="molecule type" value="Genomic_DNA"/>
</dbReference>
<dbReference type="PROSITE" id="PS00028">
    <property type="entry name" value="ZINC_FINGER_C2H2_1"/>
    <property type="match status" value="1"/>
</dbReference>
<feature type="region of interest" description="Disordered" evidence="1">
    <location>
        <begin position="92"/>
        <end position="154"/>
    </location>
</feature>
<gene>
    <name evidence="3" type="ORF">M413DRAFT_32807</name>
</gene>
<feature type="compositionally biased region" description="Polar residues" evidence="1">
    <location>
        <begin position="1"/>
        <end position="23"/>
    </location>
</feature>
<dbReference type="OrthoDB" id="2664007at2759"/>